<keyword evidence="3 9" id="KW-0808">Transferase</keyword>
<dbReference type="PROSITE" id="PS50968">
    <property type="entry name" value="BIOTINYL_LIPOYL"/>
    <property type="match status" value="1"/>
</dbReference>
<feature type="compositionally biased region" description="Pro residues" evidence="6">
    <location>
        <begin position="104"/>
        <end position="118"/>
    </location>
</feature>
<protein>
    <submittedName>
        <fullName evidence="9">2-oxo acid dehydrogenases acyltransferase (Catalytic domain) protein (BkdB)</fullName>
        <ecNumber evidence="9">2.3.1.168</ecNumber>
    </submittedName>
</protein>
<evidence type="ECO:0000256" key="6">
    <source>
        <dbReference type="SAM" id="MobiDB-lite"/>
    </source>
</evidence>
<feature type="domain" description="Peripheral subunit-binding (PSBD)" evidence="8">
    <location>
        <begin position="132"/>
        <end position="169"/>
    </location>
</feature>
<evidence type="ECO:0000256" key="4">
    <source>
        <dbReference type="ARBA" id="ARBA00022823"/>
    </source>
</evidence>
<dbReference type="Pfam" id="PF00364">
    <property type="entry name" value="Biotin_lipoyl"/>
    <property type="match status" value="1"/>
</dbReference>
<dbReference type="PANTHER" id="PTHR43178:SF5">
    <property type="entry name" value="LIPOAMIDE ACYLTRANSFERASE COMPONENT OF BRANCHED-CHAIN ALPHA-KETO ACID DEHYDROGENASE COMPLEX, MITOCHONDRIAL"/>
    <property type="match status" value="1"/>
</dbReference>
<dbReference type="SUPFAM" id="SSF51230">
    <property type="entry name" value="Single hybrid motif"/>
    <property type="match status" value="1"/>
</dbReference>
<dbReference type="AlphaFoldDB" id="A0A075I673"/>
<evidence type="ECO:0000256" key="2">
    <source>
        <dbReference type="ARBA" id="ARBA00007317"/>
    </source>
</evidence>
<dbReference type="InterPro" id="IPR000089">
    <property type="entry name" value="Biotin_lipoyl"/>
</dbReference>
<evidence type="ECO:0000256" key="5">
    <source>
        <dbReference type="ARBA" id="ARBA00023315"/>
    </source>
</evidence>
<reference evidence="9" key="1">
    <citation type="journal article" date="2014" name="Genome Biol. Evol.">
        <title>Pangenome evidence for extensive interdomain horizontal transfer affecting lineage core and shell genes in uncultured planktonic thaumarchaeota and euryarchaeota.</title>
        <authorList>
            <person name="Deschamps P."/>
            <person name="Zivanovic Y."/>
            <person name="Moreira D."/>
            <person name="Rodriguez-Valera F."/>
            <person name="Lopez-Garcia P."/>
        </authorList>
    </citation>
    <scope>NUCLEOTIDE SEQUENCE</scope>
</reference>
<dbReference type="EMBL" id="KF901229">
    <property type="protein sequence ID" value="AIF23375.1"/>
    <property type="molecule type" value="Genomic_DNA"/>
</dbReference>
<dbReference type="GO" id="GO:0005737">
    <property type="term" value="C:cytoplasm"/>
    <property type="evidence" value="ECO:0007669"/>
    <property type="project" value="TreeGrafter"/>
</dbReference>
<dbReference type="SUPFAM" id="SSF47005">
    <property type="entry name" value="Peripheral subunit-binding domain of 2-oxo acid dehydrogenase complex"/>
    <property type="match status" value="1"/>
</dbReference>
<comment type="cofactor">
    <cofactor evidence="1">
        <name>(R)-lipoate</name>
        <dbReference type="ChEBI" id="CHEBI:83088"/>
    </cofactor>
</comment>
<dbReference type="PROSITE" id="PS00189">
    <property type="entry name" value="LIPOYL"/>
    <property type="match status" value="1"/>
</dbReference>
<dbReference type="PANTHER" id="PTHR43178">
    <property type="entry name" value="DIHYDROLIPOAMIDE ACETYLTRANSFERASE COMPONENT OF PYRUVATE DEHYDROGENASE COMPLEX"/>
    <property type="match status" value="1"/>
</dbReference>
<keyword evidence="4" id="KW-0450">Lipoyl</keyword>
<dbReference type="InterPro" id="IPR011053">
    <property type="entry name" value="Single_hybrid_motif"/>
</dbReference>
<dbReference type="FunFam" id="3.30.559.10:FF:000007">
    <property type="entry name" value="Dihydrolipoamide acetyltransferase component of pyruvate dehydrogenase complex"/>
    <property type="match status" value="1"/>
</dbReference>
<comment type="similarity">
    <text evidence="2">Belongs to the 2-oxoacid dehydrogenase family.</text>
</comment>
<dbReference type="InterPro" id="IPR003016">
    <property type="entry name" value="2-oxoA_DH_lipoyl-BS"/>
</dbReference>
<organism evidence="9">
    <name type="scientific">uncultured marine group II/III euryarchaeote SAT1000_15_D12</name>
    <dbReference type="NCBI Taxonomy" id="1456560"/>
    <lineage>
        <taxon>Archaea</taxon>
        <taxon>Methanobacteriati</taxon>
        <taxon>Methanobacteriota</taxon>
        <taxon>environmental samples</taxon>
    </lineage>
</organism>
<dbReference type="InterPro" id="IPR023213">
    <property type="entry name" value="CAT-like_dom_sf"/>
</dbReference>
<dbReference type="Gene3D" id="2.40.50.100">
    <property type="match status" value="1"/>
</dbReference>
<evidence type="ECO:0000259" key="7">
    <source>
        <dbReference type="PROSITE" id="PS50968"/>
    </source>
</evidence>
<evidence type="ECO:0000313" key="9">
    <source>
        <dbReference type="EMBL" id="AIF23375.1"/>
    </source>
</evidence>
<feature type="compositionally biased region" description="Low complexity" evidence="6">
    <location>
        <begin position="119"/>
        <end position="128"/>
    </location>
</feature>
<feature type="region of interest" description="Disordered" evidence="6">
    <location>
        <begin position="85"/>
        <end position="134"/>
    </location>
</feature>
<sequence>MGKHVFKLPDIGEGVVEGEVVQWHVAAGDEVTEDDPIVDVMTDKATVTIPSPITGVVSSLSGDVGEMVAVGSALVEFDSDAAAVSISEPGPSVESEAEPEPSSEPEPAPAPEPVPLAPEPSAAPVASSGKVLASPAIRRRAREAGVDLSQVRGSGPAGRVRHADLDAYIAADGAVSGAAPSAYSTKRTGVTEVKVVGLRRKIAEQMTISKRTIPHFSYFEEADVTELETLRQMLNASRDESQPKLTYLPFIMLALSKIMPDHPECNAHYDDQGGVVSRHDAVHIGIATQTERGLYVPVVKHVEAMDAWQAAAELQRVAGAARGGTASLDDLTGSTFTITSLGRDGGLGATPIINHPEVAILGIHKARDMPVAKDGQVVVRRIMNLSSSFDHRVVDGADGAALVQHLRRMLEHPALIFM</sequence>
<dbReference type="GO" id="GO:0016407">
    <property type="term" value="F:acetyltransferase activity"/>
    <property type="evidence" value="ECO:0007669"/>
    <property type="project" value="TreeGrafter"/>
</dbReference>
<dbReference type="InterPro" id="IPR050743">
    <property type="entry name" value="2-oxoacid_DH_E2_comp"/>
</dbReference>
<dbReference type="PROSITE" id="PS51826">
    <property type="entry name" value="PSBD"/>
    <property type="match status" value="1"/>
</dbReference>
<evidence type="ECO:0000259" key="8">
    <source>
        <dbReference type="PROSITE" id="PS51826"/>
    </source>
</evidence>
<accession>A0A075I673</accession>
<dbReference type="InterPro" id="IPR004167">
    <property type="entry name" value="PSBD"/>
</dbReference>
<dbReference type="EC" id="2.3.1.168" evidence="9"/>
<evidence type="ECO:0000256" key="3">
    <source>
        <dbReference type="ARBA" id="ARBA00022679"/>
    </source>
</evidence>
<gene>
    <name evidence="9" type="primary">bkdB</name>
</gene>
<dbReference type="Gene3D" id="4.10.320.10">
    <property type="entry name" value="E3-binding domain"/>
    <property type="match status" value="1"/>
</dbReference>
<dbReference type="GO" id="GO:0043754">
    <property type="term" value="F:dihydrolipoamide branched chain acyltransferase activity"/>
    <property type="evidence" value="ECO:0007669"/>
    <property type="project" value="UniProtKB-EC"/>
</dbReference>
<dbReference type="Pfam" id="PF02817">
    <property type="entry name" value="E3_binding"/>
    <property type="match status" value="1"/>
</dbReference>
<name>A0A075I673_9EURY</name>
<dbReference type="Gene3D" id="3.30.559.10">
    <property type="entry name" value="Chloramphenicol acetyltransferase-like domain"/>
    <property type="match status" value="1"/>
</dbReference>
<proteinExistence type="inferred from homology"/>
<dbReference type="InterPro" id="IPR036625">
    <property type="entry name" value="E3-bd_dom_sf"/>
</dbReference>
<feature type="domain" description="Lipoyl-binding" evidence="7">
    <location>
        <begin position="3"/>
        <end position="78"/>
    </location>
</feature>
<dbReference type="CDD" id="cd06849">
    <property type="entry name" value="lipoyl_domain"/>
    <property type="match status" value="1"/>
</dbReference>
<keyword evidence="5 9" id="KW-0012">Acyltransferase</keyword>
<dbReference type="GO" id="GO:0031405">
    <property type="term" value="F:lipoic acid binding"/>
    <property type="evidence" value="ECO:0007669"/>
    <property type="project" value="TreeGrafter"/>
</dbReference>
<dbReference type="InterPro" id="IPR001078">
    <property type="entry name" value="2-oxoacid_DH_actylTfrase"/>
</dbReference>
<dbReference type="SUPFAM" id="SSF52777">
    <property type="entry name" value="CoA-dependent acyltransferases"/>
    <property type="match status" value="1"/>
</dbReference>
<evidence type="ECO:0000256" key="1">
    <source>
        <dbReference type="ARBA" id="ARBA00001938"/>
    </source>
</evidence>
<dbReference type="Pfam" id="PF00198">
    <property type="entry name" value="2-oxoacid_dh"/>
    <property type="match status" value="1"/>
</dbReference>